<dbReference type="EMBL" id="KB822711">
    <property type="protein sequence ID" value="ETN46477.1"/>
    <property type="molecule type" value="Genomic_DNA"/>
</dbReference>
<keyword evidence="4" id="KW-1185">Reference proteome</keyword>
<gene>
    <name evidence="3" type="ORF">HMPREF1541_00662</name>
</gene>
<feature type="region of interest" description="Disordered" evidence="1">
    <location>
        <begin position="517"/>
        <end position="650"/>
    </location>
</feature>
<dbReference type="GeneID" id="19968001"/>
<feature type="compositionally biased region" description="Basic and acidic residues" evidence="1">
    <location>
        <begin position="587"/>
        <end position="625"/>
    </location>
</feature>
<name>W2SCQ8_CYPE1</name>
<protein>
    <recommendedName>
        <fullName evidence="2">DUF3074 domain-containing protein</fullName>
    </recommendedName>
</protein>
<feature type="domain" description="DUF3074" evidence="2">
    <location>
        <begin position="122"/>
        <end position="381"/>
    </location>
</feature>
<evidence type="ECO:0000259" key="2">
    <source>
        <dbReference type="Pfam" id="PF11274"/>
    </source>
</evidence>
<dbReference type="PANTHER" id="PTHR40370">
    <property type="entry name" value="EXPRESSED PROTEIN"/>
    <property type="match status" value="1"/>
</dbReference>
<reference evidence="3 4" key="1">
    <citation type="submission" date="2013-03" db="EMBL/GenBank/DDBJ databases">
        <title>The Genome Sequence of Phialophora europaea CBS 101466.</title>
        <authorList>
            <consortium name="The Broad Institute Genomics Platform"/>
            <person name="Cuomo C."/>
            <person name="de Hoog S."/>
            <person name="Gorbushina A."/>
            <person name="Walker B."/>
            <person name="Young S.K."/>
            <person name="Zeng Q."/>
            <person name="Gargeya S."/>
            <person name="Fitzgerald M."/>
            <person name="Haas B."/>
            <person name="Abouelleil A."/>
            <person name="Allen A.W."/>
            <person name="Alvarado L."/>
            <person name="Arachchi H.M."/>
            <person name="Berlin A.M."/>
            <person name="Chapman S.B."/>
            <person name="Gainer-Dewar J."/>
            <person name="Goldberg J."/>
            <person name="Griggs A."/>
            <person name="Gujja S."/>
            <person name="Hansen M."/>
            <person name="Howarth C."/>
            <person name="Imamovic A."/>
            <person name="Ireland A."/>
            <person name="Larimer J."/>
            <person name="McCowan C."/>
            <person name="Murphy C."/>
            <person name="Pearson M."/>
            <person name="Poon T.W."/>
            <person name="Priest M."/>
            <person name="Roberts A."/>
            <person name="Saif S."/>
            <person name="Shea T."/>
            <person name="Sisk P."/>
            <person name="Sykes S."/>
            <person name="Wortman J."/>
            <person name="Nusbaum C."/>
            <person name="Birren B."/>
        </authorList>
    </citation>
    <scope>NUCLEOTIDE SEQUENCE [LARGE SCALE GENOMIC DNA]</scope>
    <source>
        <strain evidence="3 4">CBS 101466</strain>
    </source>
</reference>
<feature type="compositionally biased region" description="Polar residues" evidence="1">
    <location>
        <begin position="573"/>
        <end position="583"/>
    </location>
</feature>
<feature type="compositionally biased region" description="Basic and acidic residues" evidence="1">
    <location>
        <begin position="811"/>
        <end position="824"/>
    </location>
</feature>
<dbReference type="InterPro" id="IPR023393">
    <property type="entry name" value="START-like_dom_sf"/>
</dbReference>
<dbReference type="eggNOG" id="ENOG502S6FW">
    <property type="taxonomic scope" value="Eukaryota"/>
</dbReference>
<feature type="region of interest" description="Disordered" evidence="1">
    <location>
        <begin position="387"/>
        <end position="453"/>
    </location>
</feature>
<dbReference type="VEuPathDB" id="FungiDB:HMPREF1541_00662"/>
<dbReference type="PANTHER" id="PTHR40370:SF1">
    <property type="entry name" value="DUF3074 DOMAIN-CONTAINING PROTEIN"/>
    <property type="match status" value="1"/>
</dbReference>
<dbReference type="SUPFAM" id="SSF55961">
    <property type="entry name" value="Bet v1-like"/>
    <property type="match status" value="1"/>
</dbReference>
<feature type="compositionally biased region" description="Basic and acidic residues" evidence="1">
    <location>
        <begin position="693"/>
        <end position="705"/>
    </location>
</feature>
<feature type="compositionally biased region" description="Polar residues" evidence="1">
    <location>
        <begin position="426"/>
        <end position="453"/>
    </location>
</feature>
<evidence type="ECO:0000313" key="4">
    <source>
        <dbReference type="Proteomes" id="UP000030752"/>
    </source>
</evidence>
<feature type="compositionally biased region" description="Polar residues" evidence="1">
    <location>
        <begin position="530"/>
        <end position="546"/>
    </location>
</feature>
<feature type="compositionally biased region" description="Basic and acidic residues" evidence="1">
    <location>
        <begin position="729"/>
        <end position="741"/>
    </location>
</feature>
<feature type="compositionally biased region" description="Basic and acidic residues" evidence="1">
    <location>
        <begin position="402"/>
        <end position="418"/>
    </location>
</feature>
<sequence length="824" mass="89403">MAELHKALQALAPADFAEVPSNPEDLDAYLSDIFEQTQLILDSIPIASPDEASLQRAKPGTSPSAASSASEMLTSGARSEPPAADRLALQKEWGKPIKLGQKENTLGMSVYKASGKDSRGAWFARRSVHEGLGFNRFKKAFEAEFPTSLAVQGNPGEGNIRGIGAETRVEDITAPSQGKVEVYRLSAQFPGPTTPRDFVTLLLTSPKALKPQKEGQLVPRHYMIVSKPCNHPETQPRDGFIRGQYESVEFIREIPRRLKTSTSSTDLSHIAHRHGHNLEQDVLIHNAEKYGHLNPGDEDKASRGNSRDPSPAARKRSHTVADPVPSSSQRASGDGYDPEDNPVEWIMVTRSDPGGSVPRFMVERGTPSSICADAVKFLDWACKLDESAVDSPDTPTKPPTAFRRESFTSFASREKFPDVDEDNDSKGQLSAQGIPQATLTDATPTTPNMPQQQSGVFASVAGAFSTYAPQSVLNHFPASTEQQPSSDPTTQATFKQPLGVDVDDNDAASTISSTSFASADSHLSRELSPDSPTASFVSQTSGNKPQTAHEKELAKLAQRRSTLEAKHAATKAKLQSQTTTTSAKEAAALKKAEEKHEKELRKHEERYKRELEKLEQRKVKEDKKAEARKKRQGEKDEKDKLRNERDELKEKLEVLEREAELWRAQVGDLQKQNTNLMARIGRLEAGSGGGGDARSEGSGRSHTEPIEGEQSRSSTPTPAGLAPRAAMGETEKRSHSDENLKRFSSRVRTMTLNSLGMGDKADAGEAAGGSGGGSQNRSRSSSLFRKKNHLATEGAPPEKGMAMAASGSEKASLRSEGSEKSRAS</sequence>
<feature type="region of interest" description="Disordered" evidence="1">
    <location>
        <begin position="290"/>
        <end position="342"/>
    </location>
</feature>
<feature type="compositionally biased region" description="Basic and acidic residues" evidence="1">
    <location>
        <begin position="290"/>
        <end position="306"/>
    </location>
</feature>
<evidence type="ECO:0000256" key="1">
    <source>
        <dbReference type="SAM" id="MobiDB-lite"/>
    </source>
</evidence>
<feature type="compositionally biased region" description="Basic and acidic residues" evidence="1">
    <location>
        <begin position="633"/>
        <end position="650"/>
    </location>
</feature>
<dbReference type="InParanoid" id="W2SCQ8"/>
<dbReference type="OrthoDB" id="5403181at2759"/>
<dbReference type="Gene3D" id="3.30.530.20">
    <property type="match status" value="1"/>
</dbReference>
<dbReference type="AlphaFoldDB" id="W2SCQ8"/>
<dbReference type="InterPro" id="IPR024500">
    <property type="entry name" value="DUF3074"/>
</dbReference>
<accession>W2SCQ8</accession>
<dbReference type="HOGENOM" id="CLU_022947_0_0_1"/>
<dbReference type="RefSeq" id="XP_008711189.1">
    <property type="nucleotide sequence ID" value="XM_008712967.1"/>
</dbReference>
<evidence type="ECO:0000313" key="3">
    <source>
        <dbReference type="EMBL" id="ETN46477.1"/>
    </source>
</evidence>
<feature type="region of interest" description="Disordered" evidence="1">
    <location>
        <begin position="680"/>
        <end position="824"/>
    </location>
</feature>
<dbReference type="Pfam" id="PF11274">
    <property type="entry name" value="DUF3074"/>
    <property type="match status" value="1"/>
</dbReference>
<organism evidence="3 4">
    <name type="scientific">Cyphellophora europaea (strain CBS 101466)</name>
    <name type="common">Phialophora europaea</name>
    <dbReference type="NCBI Taxonomy" id="1220924"/>
    <lineage>
        <taxon>Eukaryota</taxon>
        <taxon>Fungi</taxon>
        <taxon>Dikarya</taxon>
        <taxon>Ascomycota</taxon>
        <taxon>Pezizomycotina</taxon>
        <taxon>Eurotiomycetes</taxon>
        <taxon>Chaetothyriomycetidae</taxon>
        <taxon>Chaetothyriales</taxon>
        <taxon>Cyphellophoraceae</taxon>
        <taxon>Cyphellophora</taxon>
    </lineage>
</organism>
<feature type="region of interest" description="Disordered" evidence="1">
    <location>
        <begin position="52"/>
        <end position="83"/>
    </location>
</feature>
<dbReference type="Proteomes" id="UP000030752">
    <property type="component" value="Unassembled WGS sequence"/>
</dbReference>
<proteinExistence type="predicted"/>